<organism evidence="7 8">
    <name type="scientific">Kaustia mangrovi</name>
    <dbReference type="NCBI Taxonomy" id="2593653"/>
    <lineage>
        <taxon>Bacteria</taxon>
        <taxon>Pseudomonadati</taxon>
        <taxon>Pseudomonadota</taxon>
        <taxon>Alphaproteobacteria</taxon>
        <taxon>Hyphomicrobiales</taxon>
        <taxon>Parvibaculaceae</taxon>
        <taxon>Kaustia</taxon>
    </lineage>
</organism>
<dbReference type="InterPro" id="IPR001851">
    <property type="entry name" value="ABC_transp_permease"/>
</dbReference>
<evidence type="ECO:0000256" key="5">
    <source>
        <dbReference type="ARBA" id="ARBA00023136"/>
    </source>
</evidence>
<accession>A0A7S8C7L8</accession>
<name>A0A7S8C7L8_9HYPH</name>
<feature type="transmembrane region" description="Helical" evidence="6">
    <location>
        <begin position="63"/>
        <end position="81"/>
    </location>
</feature>
<keyword evidence="4 6" id="KW-1133">Transmembrane helix</keyword>
<dbReference type="RefSeq" id="WP_213162196.1">
    <property type="nucleotide sequence ID" value="NZ_CP058214.1"/>
</dbReference>
<feature type="transmembrane region" description="Helical" evidence="6">
    <location>
        <begin position="282"/>
        <end position="309"/>
    </location>
</feature>
<dbReference type="AlphaFoldDB" id="A0A7S8C7L8"/>
<evidence type="ECO:0000256" key="3">
    <source>
        <dbReference type="ARBA" id="ARBA00022692"/>
    </source>
</evidence>
<keyword evidence="2" id="KW-1003">Cell membrane</keyword>
<feature type="transmembrane region" description="Helical" evidence="6">
    <location>
        <begin position="88"/>
        <end position="108"/>
    </location>
</feature>
<dbReference type="EMBL" id="CP058214">
    <property type="protein sequence ID" value="QPC44827.1"/>
    <property type="molecule type" value="Genomic_DNA"/>
</dbReference>
<keyword evidence="3 6" id="KW-0812">Transmembrane</keyword>
<feature type="transmembrane region" description="Helical" evidence="6">
    <location>
        <begin position="321"/>
        <end position="344"/>
    </location>
</feature>
<dbReference type="Pfam" id="PF02653">
    <property type="entry name" value="BPD_transp_2"/>
    <property type="match status" value="1"/>
</dbReference>
<dbReference type="PANTHER" id="PTHR47089:SF1">
    <property type="entry name" value="GUANOSINE ABC TRANSPORTER PERMEASE PROTEIN NUPP"/>
    <property type="match status" value="1"/>
</dbReference>
<evidence type="ECO:0000256" key="6">
    <source>
        <dbReference type="SAM" id="Phobius"/>
    </source>
</evidence>
<proteinExistence type="predicted"/>
<comment type="subcellular location">
    <subcellularLocation>
        <location evidence="1">Cell membrane</location>
        <topology evidence="1">Multi-pass membrane protein</topology>
    </subcellularLocation>
</comment>
<protein>
    <submittedName>
        <fullName evidence="7">ABC transporter permease</fullName>
    </submittedName>
</protein>
<feature type="transmembrane region" description="Helical" evidence="6">
    <location>
        <begin position="198"/>
        <end position="216"/>
    </location>
</feature>
<feature type="transmembrane region" description="Helical" evidence="6">
    <location>
        <begin position="147"/>
        <end position="165"/>
    </location>
</feature>
<dbReference type="CDD" id="cd06580">
    <property type="entry name" value="TM_PBP1_transp_TpRbsC_like"/>
    <property type="match status" value="1"/>
</dbReference>
<keyword evidence="8" id="KW-1185">Reference proteome</keyword>
<keyword evidence="5 6" id="KW-0472">Membrane</keyword>
<dbReference type="GO" id="GO:0022857">
    <property type="term" value="F:transmembrane transporter activity"/>
    <property type="evidence" value="ECO:0007669"/>
    <property type="project" value="InterPro"/>
</dbReference>
<dbReference type="GO" id="GO:0005886">
    <property type="term" value="C:plasma membrane"/>
    <property type="evidence" value="ECO:0007669"/>
    <property type="project" value="UniProtKB-SubCell"/>
</dbReference>
<evidence type="ECO:0000313" key="8">
    <source>
        <dbReference type="Proteomes" id="UP000593594"/>
    </source>
</evidence>
<sequence length="358" mass="37584">MLVRLEPRLETSRAMRLASPLIAAGLTVLAAVILFSALGRDPASALYVFFVRPLSSAYGLGEWAIKATPLALCALGLTIGFRGNVWNIGAEGQLTMGAICGGGVALAFHGEAGWWTLPLMLAAGALGGMAWGAIPALLRTRFNANEILTSLMLGYVALHLLGYLVHGPWRSPEGFNFPETRLFDEAALMPVLLSGTRLHAGVILALVAFAAVWLFTARSFRGFKVDVAGQAPAAAAYAGFARSGVVWLSFLVSGGLAGLAGIVEVTGTIGQLQPVISPGYGFAAIIVAFLGRLHPVGVVIASLLMSLVYLGGESLQINQNLPLAVTGVFQGLLLFFVLGTDVLVRYRIRIARLAGEEA</sequence>
<evidence type="ECO:0000256" key="1">
    <source>
        <dbReference type="ARBA" id="ARBA00004651"/>
    </source>
</evidence>
<feature type="transmembrane region" description="Helical" evidence="6">
    <location>
        <begin position="246"/>
        <end position="270"/>
    </location>
</feature>
<evidence type="ECO:0000313" key="7">
    <source>
        <dbReference type="EMBL" id="QPC44827.1"/>
    </source>
</evidence>
<evidence type="ECO:0000256" key="2">
    <source>
        <dbReference type="ARBA" id="ARBA00022475"/>
    </source>
</evidence>
<feature type="transmembrane region" description="Helical" evidence="6">
    <location>
        <begin position="114"/>
        <end position="138"/>
    </location>
</feature>
<dbReference type="KEGG" id="kmn:HW532_20270"/>
<gene>
    <name evidence="7" type="ORF">HW532_20270</name>
</gene>
<reference evidence="7 8" key="1">
    <citation type="submission" date="2020-06" db="EMBL/GenBank/DDBJ databases">
        <title>Genome sequence of 2 isolates from Red Sea Mangroves.</title>
        <authorList>
            <person name="Sefrji F."/>
            <person name="Michoud G."/>
            <person name="Merlino G."/>
            <person name="Daffonchio D."/>
        </authorList>
    </citation>
    <scope>NUCLEOTIDE SEQUENCE [LARGE SCALE GENOMIC DNA]</scope>
    <source>
        <strain evidence="7 8">R1DC25</strain>
    </source>
</reference>
<dbReference type="PANTHER" id="PTHR47089">
    <property type="entry name" value="ABC TRANSPORTER, PERMEASE PROTEIN"/>
    <property type="match status" value="1"/>
</dbReference>
<dbReference type="Proteomes" id="UP000593594">
    <property type="component" value="Chromosome"/>
</dbReference>
<evidence type="ECO:0000256" key="4">
    <source>
        <dbReference type="ARBA" id="ARBA00022989"/>
    </source>
</evidence>